<evidence type="ECO:0000259" key="1">
    <source>
        <dbReference type="Pfam" id="PF02954"/>
    </source>
</evidence>
<name>A0A3E4EFC3_9FIRM</name>
<reference evidence="2 3" key="1">
    <citation type="submission" date="2018-08" db="EMBL/GenBank/DDBJ databases">
        <title>A genome reference for cultivated species of the human gut microbiota.</title>
        <authorList>
            <person name="Zou Y."/>
            <person name="Xue W."/>
            <person name="Luo G."/>
        </authorList>
    </citation>
    <scope>NUCLEOTIDE SEQUENCE [LARGE SCALE GENOMIC DNA]</scope>
    <source>
        <strain evidence="2 3">TM10-3</strain>
    </source>
</reference>
<dbReference type="Pfam" id="PF02954">
    <property type="entry name" value="HTH_8"/>
    <property type="match status" value="1"/>
</dbReference>
<organism evidence="2 3">
    <name type="scientific">Agathobacter rectalis</name>
    <dbReference type="NCBI Taxonomy" id="39491"/>
    <lineage>
        <taxon>Bacteria</taxon>
        <taxon>Bacillati</taxon>
        <taxon>Bacillota</taxon>
        <taxon>Clostridia</taxon>
        <taxon>Lachnospirales</taxon>
        <taxon>Lachnospiraceae</taxon>
        <taxon>Agathobacter</taxon>
    </lineage>
</organism>
<gene>
    <name evidence="2" type="ORF">DXD95_04150</name>
</gene>
<evidence type="ECO:0000313" key="3">
    <source>
        <dbReference type="Proteomes" id="UP000260642"/>
    </source>
</evidence>
<sequence>MRITDEKMIEALVTTGNITKCAEMLGCTRKSIYDRLQKPEFYAKLQQQRKDSFALTTSKVTNAQEMAVQTLIDIMNSADASDGCRIKASQIILDTCIKTTQQIDVIDQIHELKQMIKEQER</sequence>
<dbReference type="InterPro" id="IPR002197">
    <property type="entry name" value="HTH_Fis"/>
</dbReference>
<comment type="caution">
    <text evidence="2">The sequence shown here is derived from an EMBL/GenBank/DDBJ whole genome shotgun (WGS) entry which is preliminary data.</text>
</comment>
<dbReference type="AlphaFoldDB" id="A0A3E4EFC3"/>
<dbReference type="Proteomes" id="UP000260642">
    <property type="component" value="Unassembled WGS sequence"/>
</dbReference>
<accession>A0A3E4EFC3</accession>
<feature type="domain" description="DNA binding HTH" evidence="1">
    <location>
        <begin position="8"/>
        <end position="38"/>
    </location>
</feature>
<protein>
    <recommendedName>
        <fullName evidence="1">DNA binding HTH domain-containing protein</fullName>
    </recommendedName>
</protein>
<proteinExistence type="predicted"/>
<dbReference type="EMBL" id="QSOB01000004">
    <property type="protein sequence ID" value="RGI69681.1"/>
    <property type="molecule type" value="Genomic_DNA"/>
</dbReference>
<dbReference type="GO" id="GO:0043565">
    <property type="term" value="F:sequence-specific DNA binding"/>
    <property type="evidence" value="ECO:0007669"/>
    <property type="project" value="InterPro"/>
</dbReference>
<dbReference type="RefSeq" id="WP_117481889.1">
    <property type="nucleotide sequence ID" value="NZ_QSOB01000004.1"/>
</dbReference>
<evidence type="ECO:0000313" key="2">
    <source>
        <dbReference type="EMBL" id="RGI69681.1"/>
    </source>
</evidence>